<dbReference type="GO" id="GO:0160147">
    <property type="term" value="F:tRNA pseudouridine(38-40) synthase activity"/>
    <property type="evidence" value="ECO:0007669"/>
    <property type="project" value="UniProtKB-EC"/>
</dbReference>
<dbReference type="AlphaFoldDB" id="A0A061AC02"/>
<dbReference type="Proteomes" id="UP000032434">
    <property type="component" value="Chromosome 1"/>
</dbReference>
<dbReference type="GO" id="GO:0003723">
    <property type="term" value="F:RNA binding"/>
    <property type="evidence" value="ECO:0007669"/>
    <property type="project" value="InterPro"/>
</dbReference>
<protein>
    <recommendedName>
        <fullName evidence="4">tRNA pseudouridine synthase A</fullName>
        <ecNumber evidence="4">5.4.99.12</ecNumber>
    </recommendedName>
    <alternativeName>
        <fullName evidence="4">tRNA pseudouridine(38-40) synthase</fullName>
    </alternativeName>
    <alternativeName>
        <fullName evidence="4">tRNA pseudouridylate synthase I</fullName>
    </alternativeName>
    <alternativeName>
        <fullName evidence="4">tRNA-uridine isomerase I</fullName>
    </alternativeName>
</protein>
<dbReference type="PATRIC" id="fig|35623.3.peg.1326"/>
<comment type="catalytic activity">
    <reaction evidence="4 7">
        <text>uridine(38/39/40) in tRNA = pseudouridine(38/39/40) in tRNA</text>
        <dbReference type="Rhea" id="RHEA:22376"/>
        <dbReference type="Rhea" id="RHEA-COMP:10085"/>
        <dbReference type="Rhea" id="RHEA-COMP:10087"/>
        <dbReference type="ChEBI" id="CHEBI:65314"/>
        <dbReference type="ChEBI" id="CHEBI:65315"/>
        <dbReference type="EC" id="5.4.99.12"/>
    </reaction>
</comment>
<evidence type="ECO:0000256" key="4">
    <source>
        <dbReference type="HAMAP-Rule" id="MF_00171"/>
    </source>
</evidence>
<comment type="similarity">
    <text evidence="1 4 7">Belongs to the tRNA pseudouridine synthase TruA family.</text>
</comment>
<evidence type="ECO:0000256" key="7">
    <source>
        <dbReference type="RuleBase" id="RU003792"/>
    </source>
</evidence>
<dbReference type="InParanoid" id="A0A061AC02"/>
<dbReference type="InterPro" id="IPR001406">
    <property type="entry name" value="PsdUridine_synth_TruA"/>
</dbReference>
<dbReference type="InterPro" id="IPR020094">
    <property type="entry name" value="TruA/RsuA/RluB/E/F_N"/>
</dbReference>
<dbReference type="HAMAP" id="MF_00171">
    <property type="entry name" value="TruA"/>
    <property type="match status" value="1"/>
</dbReference>
<dbReference type="HOGENOM" id="CLU_014673_0_1_14"/>
<evidence type="ECO:0000256" key="1">
    <source>
        <dbReference type="ARBA" id="ARBA00009375"/>
    </source>
</evidence>
<dbReference type="InterPro" id="IPR020095">
    <property type="entry name" value="PsdUridine_synth_TruA_C"/>
</dbReference>
<dbReference type="RefSeq" id="WP_045749819.1">
    <property type="nucleotide sequence ID" value="NZ_FUZK01000001.1"/>
</dbReference>
<reference evidence="10" key="1">
    <citation type="submission" date="2014-05" db="EMBL/GenBank/DDBJ databases">
        <authorList>
            <person name="Kube M."/>
        </authorList>
    </citation>
    <scope>NUCLEOTIDE SEQUENCE [LARGE SCALE GENOMIC DNA]</scope>
</reference>
<dbReference type="InterPro" id="IPR020097">
    <property type="entry name" value="PsdUridine_synth_TruA_a/b_dom"/>
</dbReference>
<dbReference type="EMBL" id="LK028559">
    <property type="protein sequence ID" value="CDR31400.1"/>
    <property type="molecule type" value="Genomic_DNA"/>
</dbReference>
<dbReference type="GO" id="GO:0031119">
    <property type="term" value="P:tRNA pseudouridine synthesis"/>
    <property type="evidence" value="ECO:0007669"/>
    <property type="project" value="UniProtKB-UniRule"/>
</dbReference>
<organism evidence="9 10">
    <name type="scientific">Acholeplasma oculi</name>
    <dbReference type="NCBI Taxonomy" id="35623"/>
    <lineage>
        <taxon>Bacteria</taxon>
        <taxon>Bacillati</taxon>
        <taxon>Mycoplasmatota</taxon>
        <taxon>Mollicutes</taxon>
        <taxon>Acholeplasmatales</taxon>
        <taxon>Acholeplasmataceae</taxon>
        <taxon>Acholeplasma</taxon>
    </lineage>
</organism>
<dbReference type="InterPro" id="IPR020103">
    <property type="entry name" value="PsdUridine_synth_cat_dom_sf"/>
</dbReference>
<dbReference type="PANTHER" id="PTHR11142">
    <property type="entry name" value="PSEUDOURIDYLATE SYNTHASE"/>
    <property type="match status" value="1"/>
</dbReference>
<feature type="domain" description="Pseudouridine synthase I TruA alpha/beta" evidence="8">
    <location>
        <begin position="144"/>
        <end position="240"/>
    </location>
</feature>
<dbReference type="Pfam" id="PF01416">
    <property type="entry name" value="PseudoU_synth_1"/>
    <property type="match status" value="2"/>
</dbReference>
<dbReference type="PANTHER" id="PTHR11142:SF0">
    <property type="entry name" value="TRNA PSEUDOURIDINE SYNTHASE-LIKE 1"/>
    <property type="match status" value="1"/>
</dbReference>
<comment type="caution">
    <text evidence="4">Lacks conserved residue(s) required for the propagation of feature annotation.</text>
</comment>
<dbReference type="FunCoup" id="A0A061AC02">
    <property type="interactions" value="318"/>
</dbReference>
<evidence type="ECO:0000313" key="10">
    <source>
        <dbReference type="Proteomes" id="UP000032434"/>
    </source>
</evidence>
<evidence type="ECO:0000259" key="8">
    <source>
        <dbReference type="Pfam" id="PF01416"/>
    </source>
</evidence>
<dbReference type="EC" id="5.4.99.12" evidence="4"/>
<comment type="function">
    <text evidence="4">Formation of pseudouridine at positions 38, 39 and 40 in the anticodon stem and loop of transfer RNAs.</text>
</comment>
<dbReference type="KEGG" id="aoc:Aocu_13270"/>
<proteinExistence type="inferred from homology"/>
<feature type="binding site" evidence="4 6">
    <location>
        <position position="109"/>
    </location>
    <ligand>
        <name>substrate</name>
    </ligand>
</feature>
<gene>
    <name evidence="4 9" type="primary">truA</name>
    <name evidence="9" type="ORF">Aocu_13270</name>
</gene>
<sequence>MRYKGILSYDGTKYSGYQKQVKDPTIQSELEKAFLLMTRIPTDTFAASRTDKGVHALHQVFHFDSELDLTSSEWTRALNKRLPEDIRILKIVKVKPDFHARHMAKSKIYTYKISKKPLSAFKANHEVYSERFNYDIVKDLLKVIEGTHDFSGFSPNKELKPPIKTIYSFKSSETKTHYIFKIHGNHFLRFMVRIIMGNVIAIGEGKKPINQLELLLETKDRNLSAMTAPAKGLYLTHIYYR</sequence>
<evidence type="ECO:0000256" key="3">
    <source>
        <dbReference type="ARBA" id="ARBA00023235"/>
    </source>
</evidence>
<dbReference type="CDD" id="cd02570">
    <property type="entry name" value="PseudoU_synth_EcTruA"/>
    <property type="match status" value="1"/>
</dbReference>
<evidence type="ECO:0000313" key="9">
    <source>
        <dbReference type="EMBL" id="CDR31400.1"/>
    </source>
</evidence>
<feature type="active site" description="Nucleophile" evidence="4 5">
    <location>
        <position position="51"/>
    </location>
</feature>
<dbReference type="SUPFAM" id="SSF55120">
    <property type="entry name" value="Pseudouridine synthase"/>
    <property type="match status" value="1"/>
</dbReference>
<dbReference type="FunFam" id="3.30.70.580:FF:000001">
    <property type="entry name" value="tRNA pseudouridine synthase A"/>
    <property type="match status" value="1"/>
</dbReference>
<keyword evidence="10" id="KW-1185">Reference proteome</keyword>
<comment type="subunit">
    <text evidence="4">Homodimer.</text>
</comment>
<feature type="domain" description="Pseudouridine synthase I TruA alpha/beta" evidence="8">
    <location>
        <begin position="8"/>
        <end position="101"/>
    </location>
</feature>
<dbReference type="Gene3D" id="3.30.70.580">
    <property type="entry name" value="Pseudouridine synthase I, catalytic domain, N-terminal subdomain"/>
    <property type="match status" value="1"/>
</dbReference>
<evidence type="ECO:0000256" key="5">
    <source>
        <dbReference type="PIRSR" id="PIRSR001430-1"/>
    </source>
</evidence>
<name>A0A061AC02_9MOLU</name>
<dbReference type="PIRSF" id="PIRSF001430">
    <property type="entry name" value="tRNA_psdUrid_synth"/>
    <property type="match status" value="1"/>
</dbReference>
<dbReference type="OrthoDB" id="9811823at2"/>
<accession>A0A061AC02</accession>
<evidence type="ECO:0000256" key="6">
    <source>
        <dbReference type="PIRSR" id="PIRSR001430-2"/>
    </source>
</evidence>
<dbReference type="NCBIfam" id="TIGR00071">
    <property type="entry name" value="hisT_truA"/>
    <property type="match status" value="1"/>
</dbReference>
<dbReference type="Gene3D" id="3.30.70.660">
    <property type="entry name" value="Pseudouridine synthase I, catalytic domain, C-terminal subdomain"/>
    <property type="match status" value="1"/>
</dbReference>
<keyword evidence="2 4" id="KW-0819">tRNA processing</keyword>
<keyword evidence="3 4" id="KW-0413">Isomerase</keyword>
<evidence type="ECO:0000256" key="2">
    <source>
        <dbReference type="ARBA" id="ARBA00022694"/>
    </source>
</evidence>
<dbReference type="STRING" id="35623.Aocu_13270"/>